<dbReference type="Proteomes" id="UP000179642">
    <property type="component" value="Unassembled WGS sequence"/>
</dbReference>
<keyword evidence="3" id="KW-1185">Reference proteome</keyword>
<evidence type="ECO:0000256" key="1">
    <source>
        <dbReference type="SAM" id="MobiDB-lite"/>
    </source>
</evidence>
<gene>
    <name evidence="2" type="ORF">BIV23_31720</name>
</gene>
<organism evidence="2 3">
    <name type="scientific">Streptomyces monashensis</name>
    <dbReference type="NCBI Taxonomy" id="1678012"/>
    <lineage>
        <taxon>Bacteria</taxon>
        <taxon>Bacillati</taxon>
        <taxon>Actinomycetota</taxon>
        <taxon>Actinomycetes</taxon>
        <taxon>Kitasatosporales</taxon>
        <taxon>Streptomycetaceae</taxon>
        <taxon>Streptomyces</taxon>
    </lineage>
</organism>
<accession>A0A1S2PUC1</accession>
<protein>
    <submittedName>
        <fullName evidence="2">Uncharacterized protein</fullName>
    </submittedName>
</protein>
<dbReference type="AlphaFoldDB" id="A0A1S2PUC1"/>
<reference evidence="2 3" key="1">
    <citation type="submission" date="2016-10" db="EMBL/GenBank/DDBJ databases">
        <title>Genome sequence of Streptomyces sp. MUSC 1.</title>
        <authorList>
            <person name="Lee L.-H."/>
            <person name="Ser H.-L."/>
            <person name="Law J.W.-F."/>
        </authorList>
    </citation>
    <scope>NUCLEOTIDE SEQUENCE [LARGE SCALE GENOMIC DNA]</scope>
    <source>
        <strain evidence="2 3">MUSC 1</strain>
    </source>
</reference>
<name>A0A1S2PUC1_9ACTN</name>
<evidence type="ECO:0000313" key="3">
    <source>
        <dbReference type="Proteomes" id="UP000179642"/>
    </source>
</evidence>
<dbReference type="EMBL" id="MLYO01000059">
    <property type="protein sequence ID" value="OIJ97060.1"/>
    <property type="molecule type" value="Genomic_DNA"/>
</dbReference>
<proteinExistence type="predicted"/>
<comment type="caution">
    <text evidence="2">The sequence shown here is derived from an EMBL/GenBank/DDBJ whole genome shotgun (WGS) entry which is preliminary data.</text>
</comment>
<sequence>MNEEGAGPAERLLALIGTHRDSIREALDDEAYAVLLTRLTALAEAAPDDGRAVRRALQGVRLALVRALPLDHPVYLALDDVRHTAAPPGPETVVGAQELLAWFRLPSPAREPSYGTDPGPVNGTDPEPAEPVYRADPEQDQLLQAPALSADEARIRCGGAPPPELIRLRDRRDGERYPEFQFPEDGGTPHEVVLEVNRLLLAEIDPWGAAAWWLSLNTWLGGTPASLLGRLPDHRLVGAAGALAEGE</sequence>
<dbReference type="OrthoDB" id="3629757at2"/>
<feature type="region of interest" description="Disordered" evidence="1">
    <location>
        <begin position="110"/>
        <end position="133"/>
    </location>
</feature>
<dbReference type="RefSeq" id="WP_071384427.1">
    <property type="nucleotide sequence ID" value="NZ_MLYO01000059.1"/>
</dbReference>
<evidence type="ECO:0000313" key="2">
    <source>
        <dbReference type="EMBL" id="OIJ97060.1"/>
    </source>
</evidence>